<dbReference type="Proteomes" id="UP000001137">
    <property type="component" value="Chromosome"/>
</dbReference>
<dbReference type="STRING" id="397948.Cmaq_0042"/>
<dbReference type="CDD" id="cd00577">
    <property type="entry name" value="PCNA"/>
    <property type="match status" value="1"/>
</dbReference>
<dbReference type="NCBIfam" id="NF002221">
    <property type="entry name" value="PRK01115.1-4"/>
    <property type="match status" value="1"/>
</dbReference>
<dbReference type="SUPFAM" id="SSF55979">
    <property type="entry name" value="DNA clamp"/>
    <property type="match status" value="2"/>
</dbReference>
<evidence type="ECO:0000259" key="9">
    <source>
        <dbReference type="Pfam" id="PF02747"/>
    </source>
</evidence>
<name>A8M9L5_CALMQ</name>
<dbReference type="GO" id="GO:0006275">
    <property type="term" value="P:regulation of DNA replication"/>
    <property type="evidence" value="ECO:0007669"/>
    <property type="project" value="UniProtKB-UniRule"/>
</dbReference>
<dbReference type="GeneID" id="5709359"/>
<dbReference type="AlphaFoldDB" id="A8M9L5"/>
<dbReference type="HAMAP" id="MF_00317">
    <property type="entry name" value="DNApol_clamp_arch"/>
    <property type="match status" value="1"/>
</dbReference>
<comment type="function">
    <text evidence="4">Sliding clamp subunit that acts as a moving platform for DNA processing. Responsible for tethering the catalytic subunit of DNA polymerase and other proteins to DNA during high-speed replication.</text>
</comment>
<dbReference type="InterPro" id="IPR022649">
    <property type="entry name" value="Pr_cel_nuc_antig_C"/>
</dbReference>
<keyword evidence="11" id="KW-1185">Reference proteome</keyword>
<dbReference type="KEGG" id="cma:Cmaq_0042"/>
<dbReference type="GO" id="GO:0006272">
    <property type="term" value="P:leading strand elongation"/>
    <property type="evidence" value="ECO:0007669"/>
    <property type="project" value="TreeGrafter"/>
</dbReference>
<evidence type="ECO:0000313" key="10">
    <source>
        <dbReference type="EMBL" id="ABW00896.1"/>
    </source>
</evidence>
<feature type="domain" description="Proliferating cell nuclear antigen PCNA N-terminal" evidence="8">
    <location>
        <begin position="52"/>
        <end position="147"/>
    </location>
</feature>
<dbReference type="PRINTS" id="PR00339">
    <property type="entry name" value="PCNACYCLIN"/>
</dbReference>
<dbReference type="eggNOG" id="arCOG00488">
    <property type="taxonomic scope" value="Archaea"/>
</dbReference>
<dbReference type="InterPro" id="IPR000730">
    <property type="entry name" value="Pr_cel_nuc_antig"/>
</dbReference>
<evidence type="ECO:0000256" key="5">
    <source>
        <dbReference type="RuleBase" id="RU003671"/>
    </source>
</evidence>
<gene>
    <name evidence="4" type="primary">pcn</name>
    <name evidence="10" type="ordered locus">Cmaq_0042</name>
</gene>
<evidence type="ECO:0000256" key="1">
    <source>
        <dbReference type="ARBA" id="ARBA00010462"/>
    </source>
</evidence>
<dbReference type="Pfam" id="PF02747">
    <property type="entry name" value="PCNA_C"/>
    <property type="match status" value="1"/>
</dbReference>
<evidence type="ECO:0000256" key="6">
    <source>
        <dbReference type="RuleBase" id="RU003673"/>
    </source>
</evidence>
<dbReference type="Pfam" id="PF00705">
    <property type="entry name" value="PCNA_N"/>
    <property type="match status" value="1"/>
</dbReference>
<feature type="region of interest" description="Disordered" evidence="7">
    <location>
        <begin position="1"/>
        <end position="30"/>
    </location>
</feature>
<protein>
    <recommendedName>
        <fullName evidence="4">DNA polymerase sliding clamp</fullName>
    </recommendedName>
    <alternativeName>
        <fullName evidence="4">Proliferating cell nuclear antigen homolog</fullName>
        <shortName evidence="4">PCNA</shortName>
    </alternativeName>
</protein>
<evidence type="ECO:0000256" key="3">
    <source>
        <dbReference type="ARBA" id="ARBA00023125"/>
    </source>
</evidence>
<dbReference type="OrthoDB" id="14749at2157"/>
<keyword evidence="2 4" id="KW-0235">DNA replication</keyword>
<evidence type="ECO:0000259" key="8">
    <source>
        <dbReference type="Pfam" id="PF00705"/>
    </source>
</evidence>
<evidence type="ECO:0000256" key="4">
    <source>
        <dbReference type="HAMAP-Rule" id="MF_00317"/>
    </source>
</evidence>
<accession>A8M9L5</accession>
<dbReference type="Gene3D" id="3.70.10.10">
    <property type="match status" value="1"/>
</dbReference>
<dbReference type="InterPro" id="IPR046938">
    <property type="entry name" value="DNA_clamp_sf"/>
</dbReference>
<organism evidence="10 11">
    <name type="scientific">Caldivirga maquilingensis (strain ATCC 700844 / DSM 13496 / JCM 10307 / IC-167)</name>
    <dbReference type="NCBI Taxonomy" id="397948"/>
    <lineage>
        <taxon>Archaea</taxon>
        <taxon>Thermoproteota</taxon>
        <taxon>Thermoprotei</taxon>
        <taxon>Thermoproteales</taxon>
        <taxon>Thermoproteaceae</taxon>
        <taxon>Caldivirga</taxon>
    </lineage>
</organism>
<dbReference type="GO" id="GO:0003677">
    <property type="term" value="F:DNA binding"/>
    <property type="evidence" value="ECO:0007669"/>
    <property type="project" value="UniProtKB-UniRule"/>
</dbReference>
<dbReference type="PANTHER" id="PTHR11352">
    <property type="entry name" value="PROLIFERATING CELL NUCLEAR ANTIGEN"/>
    <property type="match status" value="1"/>
</dbReference>
<reference evidence="10 11" key="1">
    <citation type="submission" date="2007-10" db="EMBL/GenBank/DDBJ databases">
        <title>Complete sequence of Caldivirga maquilingensis IC-167.</title>
        <authorList>
            <consortium name="US DOE Joint Genome Institute"/>
            <person name="Copeland A."/>
            <person name="Lucas S."/>
            <person name="Lapidus A."/>
            <person name="Barry K."/>
            <person name="Glavina del Rio T."/>
            <person name="Dalin E."/>
            <person name="Tice H."/>
            <person name="Pitluck S."/>
            <person name="Saunders E."/>
            <person name="Brettin T."/>
            <person name="Bruce D."/>
            <person name="Detter J.C."/>
            <person name="Han C."/>
            <person name="Schmutz J."/>
            <person name="Larimer F."/>
            <person name="Land M."/>
            <person name="Hauser L."/>
            <person name="Kyrpides N."/>
            <person name="Ivanova N."/>
            <person name="Biddle J.F."/>
            <person name="Zhang Z."/>
            <person name="Fitz-Gibbon S.T."/>
            <person name="Lowe T.M."/>
            <person name="Saltikov C."/>
            <person name="House C.H."/>
            <person name="Richardson P."/>
        </authorList>
    </citation>
    <scope>NUCLEOTIDE SEQUENCE [LARGE SCALE GENOMIC DNA]</scope>
    <source>
        <strain evidence="11">ATCC 700844 / DSM 13496 / JCM 10307 / IC-167</strain>
    </source>
</reference>
<feature type="domain" description="Proliferating cell nuclear antigen PCNA C-terminal" evidence="9">
    <location>
        <begin position="170"/>
        <end position="290"/>
    </location>
</feature>
<evidence type="ECO:0000313" key="11">
    <source>
        <dbReference type="Proteomes" id="UP000001137"/>
    </source>
</evidence>
<dbReference type="PANTHER" id="PTHR11352:SF0">
    <property type="entry name" value="PROLIFERATING CELL NUCLEAR ANTIGEN"/>
    <property type="match status" value="1"/>
</dbReference>
<dbReference type="GO" id="GO:0030337">
    <property type="term" value="F:DNA polymerase processivity factor activity"/>
    <property type="evidence" value="ECO:0007669"/>
    <property type="project" value="UniProtKB-UniRule"/>
</dbReference>
<dbReference type="InterPro" id="IPR022648">
    <property type="entry name" value="Pr_cel_nuc_antig_N"/>
</dbReference>
<keyword evidence="3 4" id="KW-0238">DNA-binding</keyword>
<sequence length="293" mass="33057">MPEENEEERREEEAETEEAEGETGGGSIVQESGESGVVYTFTFPKGRDVRYVFLSLAQVLNEALFVMSPDGISLKAIDSSKVSLVLLNIPSTALEEVNITDTVKVGVLFDTIKKLAKRIRAKDKVDIGVDKGRNRFLMIIYYGSKGRESGMYRKFYLPIVDVTQEEIPEPKIDYPVRIRMSMDAFKDALTMAEDISDAVTFTVDPESFTIKASGEGGRYYEVQYQSTDESFQEFSVSEKQEASYSLDYIMNMNRQMAPICEYVTIEFATNKPIKLTYEFASGSLTYYVAPRSL</sequence>
<comment type="function">
    <text evidence="6">Sliding clamp subunit. Responsible for tethering the catalytic subunit of DNA polymerase to DNA during high-speed replication.</text>
</comment>
<proteinExistence type="inferred from homology"/>
<dbReference type="EMBL" id="CP000852">
    <property type="protein sequence ID" value="ABW00896.1"/>
    <property type="molecule type" value="Genomic_DNA"/>
</dbReference>
<dbReference type="HOGENOM" id="CLU_043978_1_0_2"/>
<dbReference type="RefSeq" id="WP_012185116.1">
    <property type="nucleotide sequence ID" value="NC_009954.1"/>
</dbReference>
<comment type="similarity">
    <text evidence="1 4 5">Belongs to the PCNA family.</text>
</comment>
<evidence type="ECO:0000256" key="2">
    <source>
        <dbReference type="ARBA" id="ARBA00022705"/>
    </source>
</evidence>
<evidence type="ECO:0000256" key="7">
    <source>
        <dbReference type="SAM" id="MobiDB-lite"/>
    </source>
</evidence>
<comment type="subunit">
    <text evidence="4">Homotrimer. The subunits circularize to form a toroid; DNA passes through its center. Replication factor C (RFC) is required to load the toroid on the DNA.</text>
</comment>